<feature type="region of interest" description="Disordered" evidence="1">
    <location>
        <begin position="47"/>
        <end position="108"/>
    </location>
</feature>
<protein>
    <submittedName>
        <fullName evidence="2">Uncharacterized protein</fullName>
    </submittedName>
</protein>
<proteinExistence type="predicted"/>
<name>A0AAQ1G8Y2_9GAMM</name>
<sequence length="108" mass="12582">MGGLPSNCCPISGFRADRRKVYSPYAYDAVTTYKVRNSFVQKNNLIADERTKSPDQRLLSKAHESKYEQRKKNGFDSKHENWAPTNHRKSFQRGLHAQRSYGHYQETT</sequence>
<gene>
    <name evidence="2" type="ORF">SAMN05216586_10937</name>
</gene>
<dbReference type="Proteomes" id="UP000243518">
    <property type="component" value="Unassembled WGS sequence"/>
</dbReference>
<dbReference type="AlphaFoldDB" id="A0AAQ1G8Y2"/>
<accession>A0AAQ1G8Y2</accession>
<comment type="caution">
    <text evidence="2">The sequence shown here is derived from an EMBL/GenBank/DDBJ whole genome shotgun (WGS) entry which is preliminary data.</text>
</comment>
<keyword evidence="3" id="KW-1185">Reference proteome</keyword>
<reference evidence="2 3" key="1">
    <citation type="submission" date="2016-10" db="EMBL/GenBank/DDBJ databases">
        <authorList>
            <person name="Varghese N."/>
            <person name="Submissions S."/>
        </authorList>
    </citation>
    <scope>NUCLEOTIDE SEQUENCE [LARGE SCALE GENOMIC DNA]</scope>
    <source>
        <strain evidence="2 3">CECT 8317</strain>
    </source>
</reference>
<evidence type="ECO:0000313" key="2">
    <source>
        <dbReference type="EMBL" id="SEG53736.1"/>
    </source>
</evidence>
<feature type="compositionally biased region" description="Basic and acidic residues" evidence="1">
    <location>
        <begin position="61"/>
        <end position="81"/>
    </location>
</feature>
<evidence type="ECO:0000313" key="3">
    <source>
        <dbReference type="Proteomes" id="UP000243518"/>
    </source>
</evidence>
<organism evidence="2 3">
    <name type="scientific">Halopseudomonas aestusnigri</name>
    <dbReference type="NCBI Taxonomy" id="857252"/>
    <lineage>
        <taxon>Bacteria</taxon>
        <taxon>Pseudomonadati</taxon>
        <taxon>Pseudomonadota</taxon>
        <taxon>Gammaproteobacteria</taxon>
        <taxon>Pseudomonadales</taxon>
        <taxon>Pseudomonadaceae</taxon>
        <taxon>Halopseudomonas</taxon>
    </lineage>
</organism>
<dbReference type="EMBL" id="FNVE01000009">
    <property type="protein sequence ID" value="SEG53736.1"/>
    <property type="molecule type" value="Genomic_DNA"/>
</dbReference>
<evidence type="ECO:0000256" key="1">
    <source>
        <dbReference type="SAM" id="MobiDB-lite"/>
    </source>
</evidence>